<dbReference type="Pfam" id="PF02698">
    <property type="entry name" value="DUF218"/>
    <property type="match status" value="1"/>
</dbReference>
<keyword evidence="3" id="KW-1185">Reference proteome</keyword>
<dbReference type="PANTHER" id="PTHR30336:SF20">
    <property type="entry name" value="DUF218 DOMAIN-CONTAINING PROTEIN"/>
    <property type="match status" value="1"/>
</dbReference>
<reference evidence="2 3" key="1">
    <citation type="journal article" date="2024" name="ISME J.">
        <title>Tailless and filamentous prophages are predominant in marine Vibrio.</title>
        <authorList>
            <person name="Steensen K."/>
            <person name="Seneca J."/>
            <person name="Bartlau N."/>
            <person name="Yu X.A."/>
            <person name="Hussain F.A."/>
            <person name="Polz M.F."/>
        </authorList>
    </citation>
    <scope>NUCLEOTIDE SEQUENCE [LARGE SCALE GENOMIC DNA]</scope>
    <source>
        <strain evidence="2 3">10N.222.51.A1</strain>
    </source>
</reference>
<sequence>MSTNHLLIVLGKRLNKNTLTVEGQSRVHALHHFLLSRIAHSDERFQSDEPLQLNEKSQLDENLQLGEKWQPGESLIVAFCGGITSGQTLSEAEAMYDYYDKLVSKISGSYPLPTVLLEKESTNTVENIRNVVVELKKSGLLESGLQQESTSLKVTFVSNDYHLQRIFEIQQLMDEQGLLKVFKDGCLAMGIELEISQQLDDHVAEPYPHSSQQGQLFLLMDALTTYRVYLEGVVAEAFHRDLNTVRHEPAQIALEALQAAELVATESKAFPLVNALLPVMRTCVENTVITLETTKVREYLALLDTNLTLLNRYLDPEVDHAARWWR</sequence>
<comment type="caution">
    <text evidence="2">The sequence shown here is derived from an EMBL/GenBank/DDBJ whole genome shotgun (WGS) entry which is preliminary data.</text>
</comment>
<dbReference type="PANTHER" id="PTHR30336">
    <property type="entry name" value="INNER MEMBRANE PROTEIN, PROBABLE PERMEASE"/>
    <property type="match status" value="1"/>
</dbReference>
<accession>A0ABV4N917</accession>
<gene>
    <name evidence="2" type="ORF">AB4566_06375</name>
</gene>
<name>A0ABV4N917_9VIBR</name>
<dbReference type="RefSeq" id="WP_372265414.1">
    <property type="nucleotide sequence ID" value="NZ_JBFRUW010000016.1"/>
</dbReference>
<evidence type="ECO:0000313" key="3">
    <source>
        <dbReference type="Proteomes" id="UP001570417"/>
    </source>
</evidence>
<evidence type="ECO:0000259" key="1">
    <source>
        <dbReference type="Pfam" id="PF02698"/>
    </source>
</evidence>
<dbReference type="InterPro" id="IPR003848">
    <property type="entry name" value="DUF218"/>
</dbReference>
<protein>
    <submittedName>
        <fullName evidence="2">YdcF family protein</fullName>
    </submittedName>
</protein>
<proteinExistence type="predicted"/>
<organism evidence="2 3">
    <name type="scientific">Vibrio gallaecicus</name>
    <dbReference type="NCBI Taxonomy" id="552386"/>
    <lineage>
        <taxon>Bacteria</taxon>
        <taxon>Pseudomonadati</taxon>
        <taxon>Pseudomonadota</taxon>
        <taxon>Gammaproteobacteria</taxon>
        <taxon>Vibrionales</taxon>
        <taxon>Vibrionaceae</taxon>
        <taxon>Vibrio</taxon>
    </lineage>
</organism>
<dbReference type="EMBL" id="JBFRUW010000016">
    <property type="protein sequence ID" value="MFA0567895.1"/>
    <property type="molecule type" value="Genomic_DNA"/>
</dbReference>
<dbReference type="Proteomes" id="UP001570417">
    <property type="component" value="Unassembled WGS sequence"/>
</dbReference>
<dbReference type="Gene3D" id="3.40.50.620">
    <property type="entry name" value="HUPs"/>
    <property type="match status" value="1"/>
</dbReference>
<feature type="domain" description="DUF218" evidence="1">
    <location>
        <begin position="56"/>
        <end position="168"/>
    </location>
</feature>
<dbReference type="CDD" id="cd06259">
    <property type="entry name" value="YdcF-like"/>
    <property type="match status" value="1"/>
</dbReference>
<dbReference type="InterPro" id="IPR014729">
    <property type="entry name" value="Rossmann-like_a/b/a_fold"/>
</dbReference>
<dbReference type="InterPro" id="IPR051599">
    <property type="entry name" value="Cell_Envelope_Assoc"/>
</dbReference>
<evidence type="ECO:0000313" key="2">
    <source>
        <dbReference type="EMBL" id="MFA0567895.1"/>
    </source>
</evidence>